<dbReference type="InterPro" id="IPR043472">
    <property type="entry name" value="Macro_dom-like"/>
</dbReference>
<dbReference type="PANTHER" id="PTHR12521">
    <property type="entry name" value="PROTEIN C6ORF130"/>
    <property type="match status" value="1"/>
</dbReference>
<evidence type="ECO:0000313" key="4">
    <source>
        <dbReference type="Proteomes" id="UP000482671"/>
    </source>
</evidence>
<gene>
    <name evidence="3" type="ORF">GME02_03375</name>
</gene>
<proteinExistence type="predicted"/>
<dbReference type="PANTHER" id="PTHR12521:SF0">
    <property type="entry name" value="ADP-RIBOSE GLYCOHYDROLASE OARD1"/>
    <property type="match status" value="1"/>
</dbReference>
<dbReference type="SUPFAM" id="SSF52949">
    <property type="entry name" value="Macro domain-like"/>
    <property type="match status" value="1"/>
</dbReference>
<feature type="domain" description="Macro" evidence="2">
    <location>
        <begin position="1"/>
        <end position="164"/>
    </location>
</feature>
<evidence type="ECO:0000256" key="1">
    <source>
        <dbReference type="ARBA" id="ARBA00035885"/>
    </source>
</evidence>
<dbReference type="GO" id="GO:0140291">
    <property type="term" value="P:peptidyl-glutamate ADP-deribosylation"/>
    <property type="evidence" value="ECO:0007669"/>
    <property type="project" value="TreeGrafter"/>
</dbReference>
<evidence type="ECO:0000313" key="3">
    <source>
        <dbReference type="EMBL" id="MTV00716.1"/>
    </source>
</evidence>
<dbReference type="RefSeq" id="WP_155162365.1">
    <property type="nucleotide sequence ID" value="NZ_WKLI01000004.1"/>
</dbReference>
<dbReference type="Pfam" id="PF01661">
    <property type="entry name" value="Macro"/>
    <property type="match status" value="1"/>
</dbReference>
<dbReference type="AlphaFoldDB" id="A0A9Q4RBT3"/>
<name>A0A9Q4RBT3_9BACT</name>
<accession>A0A9Q4RBT3</accession>
<dbReference type="InterPro" id="IPR002589">
    <property type="entry name" value="Macro_dom"/>
</dbReference>
<protein>
    <submittedName>
        <fullName evidence="3">Appr-1-p processing protein</fullName>
    </submittedName>
</protein>
<dbReference type="EMBL" id="WNDD01000003">
    <property type="protein sequence ID" value="MTV00716.1"/>
    <property type="molecule type" value="Genomic_DNA"/>
</dbReference>
<sequence>MNNIKIVRGNIFNTKAQTIVNTVNCVGVMGKGIALVFKLRYPLMFDIYKGFCKSKQIGIGKLWLYKGEPEEPWVLNFPTKFHWKYPSKLEYIELGLEKFVTTYKEKGITSIAFPMLGTNNGGLSKDEVLPVMQRYLSACDIPVEIYDYDPSTPDDLFERFKTTWQSIGDTEKKACGIRSITQIRAMNKALEDDDIKSMIALINYDGVGMKTMEGCFKMVMNYKKEQTLL</sequence>
<dbReference type="SMART" id="SM00506">
    <property type="entry name" value="A1pp"/>
    <property type="match status" value="1"/>
</dbReference>
<dbReference type="Gene3D" id="3.40.220.10">
    <property type="entry name" value="Leucine Aminopeptidase, subunit E, domain 1"/>
    <property type="match status" value="1"/>
</dbReference>
<comment type="caution">
    <text evidence="3">The sequence shown here is derived from an EMBL/GenBank/DDBJ whole genome shotgun (WGS) entry which is preliminary data.</text>
</comment>
<dbReference type="CDD" id="cd02901">
    <property type="entry name" value="Macro_Poa1p-like"/>
    <property type="match status" value="1"/>
</dbReference>
<organism evidence="3 4">
    <name type="scientific">Parabacteroides merdae</name>
    <dbReference type="NCBI Taxonomy" id="46503"/>
    <lineage>
        <taxon>Bacteria</taxon>
        <taxon>Pseudomonadati</taxon>
        <taxon>Bacteroidota</taxon>
        <taxon>Bacteroidia</taxon>
        <taxon>Bacteroidales</taxon>
        <taxon>Tannerellaceae</taxon>
        <taxon>Parabacteroides</taxon>
    </lineage>
</organism>
<dbReference type="Proteomes" id="UP000482671">
    <property type="component" value="Unassembled WGS sequence"/>
</dbReference>
<reference evidence="3 4" key="1">
    <citation type="journal article" date="2019" name="Nat. Med.">
        <title>A library of human gut bacterial isolates paired with longitudinal multiomics data enables mechanistic microbiome research.</title>
        <authorList>
            <person name="Poyet M."/>
            <person name="Groussin M."/>
            <person name="Gibbons S.M."/>
            <person name="Avila-Pacheco J."/>
            <person name="Jiang X."/>
            <person name="Kearney S.M."/>
            <person name="Perrotta A.R."/>
            <person name="Berdy B."/>
            <person name="Zhao S."/>
            <person name="Lieberman T.D."/>
            <person name="Swanson P.K."/>
            <person name="Smith M."/>
            <person name="Roesemann S."/>
            <person name="Alexander J.E."/>
            <person name="Rich S.A."/>
            <person name="Livny J."/>
            <person name="Vlamakis H."/>
            <person name="Clish C."/>
            <person name="Bullock K."/>
            <person name="Deik A."/>
            <person name="Scott J."/>
            <person name="Pierce K.A."/>
            <person name="Xavier R.J."/>
            <person name="Alm E.J."/>
        </authorList>
    </citation>
    <scope>NUCLEOTIDE SEQUENCE [LARGE SCALE GENOMIC DNA]</scope>
    <source>
        <strain evidence="3 4">BIOML-A11</strain>
    </source>
</reference>
<dbReference type="InterPro" id="IPR050892">
    <property type="entry name" value="ADP-ribose_metab_enzymes"/>
</dbReference>
<comment type="catalytic activity">
    <reaction evidence="1">
        <text>an N-(ADP-alpha-D-ribosyl)-thymidine in DNA + H2O = a thymidine in DNA + ADP-D-ribose</text>
        <dbReference type="Rhea" id="RHEA:71655"/>
        <dbReference type="Rhea" id="RHEA-COMP:13556"/>
        <dbReference type="Rhea" id="RHEA-COMP:18051"/>
        <dbReference type="ChEBI" id="CHEBI:15377"/>
        <dbReference type="ChEBI" id="CHEBI:57967"/>
        <dbReference type="ChEBI" id="CHEBI:137386"/>
        <dbReference type="ChEBI" id="CHEBI:191199"/>
    </reaction>
    <physiologicalReaction direction="left-to-right" evidence="1">
        <dbReference type="Rhea" id="RHEA:71656"/>
    </physiologicalReaction>
</comment>
<dbReference type="PROSITE" id="PS51154">
    <property type="entry name" value="MACRO"/>
    <property type="match status" value="1"/>
</dbReference>
<evidence type="ECO:0000259" key="2">
    <source>
        <dbReference type="PROSITE" id="PS51154"/>
    </source>
</evidence>